<name>A0A4C1VJN1_EUMVA</name>
<accession>A0A4C1VJN1</accession>
<dbReference type="Proteomes" id="UP000299102">
    <property type="component" value="Unassembled WGS sequence"/>
</dbReference>
<gene>
    <name evidence="1" type="ORF">EVAR_33539_1</name>
</gene>
<proteinExistence type="predicted"/>
<evidence type="ECO:0000313" key="2">
    <source>
        <dbReference type="Proteomes" id="UP000299102"/>
    </source>
</evidence>
<dbReference type="AlphaFoldDB" id="A0A4C1VJN1"/>
<reference evidence="1 2" key="1">
    <citation type="journal article" date="2019" name="Commun. Biol.">
        <title>The bagworm genome reveals a unique fibroin gene that provides high tensile strength.</title>
        <authorList>
            <person name="Kono N."/>
            <person name="Nakamura H."/>
            <person name="Ohtoshi R."/>
            <person name="Tomita M."/>
            <person name="Numata K."/>
            <person name="Arakawa K."/>
        </authorList>
    </citation>
    <scope>NUCLEOTIDE SEQUENCE [LARGE SCALE GENOMIC DNA]</scope>
</reference>
<sequence length="106" mass="12345">MLWPTRLAHEMGRLERNILSQNSHVIAASAFTFCPVSENSDDPFLPPSVISYSYPRARQSNGDFSGVRSVHGRRCPPNFWWRARPFTFRKYNKQKSVNSFHCLRKT</sequence>
<comment type="caution">
    <text evidence="1">The sequence shown here is derived from an EMBL/GenBank/DDBJ whole genome shotgun (WGS) entry which is preliminary data.</text>
</comment>
<evidence type="ECO:0000313" key="1">
    <source>
        <dbReference type="EMBL" id="GBP38790.1"/>
    </source>
</evidence>
<protein>
    <submittedName>
        <fullName evidence="1">Uncharacterized protein</fullName>
    </submittedName>
</protein>
<organism evidence="1 2">
    <name type="scientific">Eumeta variegata</name>
    <name type="common">Bagworm moth</name>
    <name type="synonym">Eumeta japonica</name>
    <dbReference type="NCBI Taxonomy" id="151549"/>
    <lineage>
        <taxon>Eukaryota</taxon>
        <taxon>Metazoa</taxon>
        <taxon>Ecdysozoa</taxon>
        <taxon>Arthropoda</taxon>
        <taxon>Hexapoda</taxon>
        <taxon>Insecta</taxon>
        <taxon>Pterygota</taxon>
        <taxon>Neoptera</taxon>
        <taxon>Endopterygota</taxon>
        <taxon>Lepidoptera</taxon>
        <taxon>Glossata</taxon>
        <taxon>Ditrysia</taxon>
        <taxon>Tineoidea</taxon>
        <taxon>Psychidae</taxon>
        <taxon>Oiketicinae</taxon>
        <taxon>Eumeta</taxon>
    </lineage>
</organism>
<dbReference type="EMBL" id="BGZK01000354">
    <property type="protein sequence ID" value="GBP38790.1"/>
    <property type="molecule type" value="Genomic_DNA"/>
</dbReference>
<keyword evidence="2" id="KW-1185">Reference proteome</keyword>